<dbReference type="EMBL" id="JABBXH010000004">
    <property type="protein sequence ID" value="NMP32486.1"/>
    <property type="molecule type" value="Genomic_DNA"/>
</dbReference>
<reference evidence="2 3" key="1">
    <citation type="submission" date="2020-04" db="EMBL/GenBank/DDBJ databases">
        <title>Thalassotalea sp. M1531, isolated from the surface of marine red alga.</title>
        <authorList>
            <person name="Pang L."/>
            <person name="Lu D.-C."/>
        </authorList>
    </citation>
    <scope>NUCLEOTIDE SEQUENCE [LARGE SCALE GENOMIC DNA]</scope>
    <source>
        <strain evidence="2 3">M1531</strain>
    </source>
</reference>
<dbReference type="Pfam" id="PF09839">
    <property type="entry name" value="DUF2066"/>
    <property type="match status" value="1"/>
</dbReference>
<dbReference type="InterPro" id="IPR018642">
    <property type="entry name" value="DUF2066"/>
</dbReference>
<evidence type="ECO:0000313" key="3">
    <source>
        <dbReference type="Proteomes" id="UP000568664"/>
    </source>
</evidence>
<gene>
    <name evidence="2" type="ORF">HII17_13020</name>
</gene>
<protein>
    <submittedName>
        <fullName evidence="2">DUF2066 domain-containing protein</fullName>
    </submittedName>
</protein>
<comment type="caution">
    <text evidence="2">The sequence shown here is derived from an EMBL/GenBank/DDBJ whole genome shotgun (WGS) entry which is preliminary data.</text>
</comment>
<proteinExistence type="predicted"/>
<dbReference type="AlphaFoldDB" id="A0A7Y0LDK8"/>
<keyword evidence="3" id="KW-1185">Reference proteome</keyword>
<feature type="chain" id="PRO_5031566044" evidence="1">
    <location>
        <begin position="28"/>
        <end position="370"/>
    </location>
</feature>
<dbReference type="Proteomes" id="UP000568664">
    <property type="component" value="Unassembled WGS sequence"/>
</dbReference>
<evidence type="ECO:0000313" key="2">
    <source>
        <dbReference type="EMBL" id="NMP32486.1"/>
    </source>
</evidence>
<name>A0A7Y0LDK8_9GAMM</name>
<organism evidence="2 3">
    <name type="scientific">Thalassotalea algicola</name>
    <dbReference type="NCBI Taxonomy" id="2716224"/>
    <lineage>
        <taxon>Bacteria</taxon>
        <taxon>Pseudomonadati</taxon>
        <taxon>Pseudomonadota</taxon>
        <taxon>Gammaproteobacteria</taxon>
        <taxon>Alteromonadales</taxon>
        <taxon>Colwelliaceae</taxon>
        <taxon>Thalassotalea</taxon>
    </lineage>
</organism>
<feature type="signal peptide" evidence="1">
    <location>
        <begin position="1"/>
        <end position="27"/>
    </location>
</feature>
<evidence type="ECO:0000256" key="1">
    <source>
        <dbReference type="SAM" id="SignalP"/>
    </source>
</evidence>
<keyword evidence="1" id="KW-0732">Signal</keyword>
<accession>A0A7Y0LDK8</accession>
<sequence length="370" mass="41915">MNLIQLHKMLKLITFLTALLLPSLVFAVEVTDLYQAKVAVDSQASNARNVAIKQAMASVMIKVGGDESVLSNNTVKQQLKRYNQYLTQYRYERDQKQLFLVALFDENKINVLFQQANLPLWGSLRPQILVWLLEENKLERNILSESGVSELPQQIREFSQQRGLPLLLPLMDLEDSLSINITDLWGRFASEAQQQSSRYFVDATLIIRISNSSLLSEPPADNECEGVLCQEQVRYALDWSLISEQQQFGQLLEGTSTKALLNKALIDVAQVIYQGYASSTDLSNELVIDVANVTSLKTYVEISRFLNELSAVEEVTLVSAQQQVRRFKLKLLGSKKALLASLKLNDQLQQYIDPLVGEEPDANPVFYWRP</sequence>
<dbReference type="RefSeq" id="WP_169075816.1">
    <property type="nucleotide sequence ID" value="NZ_JABBXH010000004.1"/>
</dbReference>